<dbReference type="InterPro" id="IPR051791">
    <property type="entry name" value="Pra-immunoreactive"/>
</dbReference>
<evidence type="ECO:0000313" key="8">
    <source>
        <dbReference type="EMBL" id="DAB38390.1"/>
    </source>
</evidence>
<dbReference type="Pfam" id="PF06271">
    <property type="entry name" value="RDD"/>
    <property type="match status" value="1"/>
</dbReference>
<proteinExistence type="predicted"/>
<keyword evidence="2" id="KW-1003">Cell membrane</keyword>
<dbReference type="RefSeq" id="WP_294896929.1">
    <property type="nucleotide sequence ID" value="NZ_DLUI01000087.1"/>
</dbReference>
<dbReference type="EMBL" id="DLUI01000087">
    <property type="protein sequence ID" value="DAB38390.1"/>
    <property type="molecule type" value="Genomic_DNA"/>
</dbReference>
<dbReference type="Proteomes" id="UP000228859">
    <property type="component" value="Unassembled WGS sequence"/>
</dbReference>
<organism evidence="8 9">
    <name type="scientific">Sulfuricurvum kujiense</name>
    <dbReference type="NCBI Taxonomy" id="148813"/>
    <lineage>
        <taxon>Bacteria</taxon>
        <taxon>Pseudomonadati</taxon>
        <taxon>Campylobacterota</taxon>
        <taxon>Epsilonproteobacteria</taxon>
        <taxon>Campylobacterales</taxon>
        <taxon>Sulfurimonadaceae</taxon>
        <taxon>Sulfuricurvum</taxon>
    </lineage>
</organism>
<keyword evidence="4 6" id="KW-1133">Transmembrane helix</keyword>
<feature type="transmembrane region" description="Helical" evidence="6">
    <location>
        <begin position="23"/>
        <end position="42"/>
    </location>
</feature>
<dbReference type="AlphaFoldDB" id="A0A2D3WH36"/>
<comment type="subcellular location">
    <subcellularLocation>
        <location evidence="1">Cell membrane</location>
        <topology evidence="1">Multi-pass membrane protein</topology>
    </subcellularLocation>
</comment>
<feature type="domain" description="RDD" evidence="7">
    <location>
        <begin position="17"/>
        <end position="142"/>
    </location>
</feature>
<sequence length="149" mass="17127">MDERLDSLLQREHLSLASVRQRAAAFGIDELLLSVIMIAILWDSIANANTLEEMIAVTNSFLLEYMAIKILYHTFFTMQYGASLGKIVMKIRVIELSTLSNPTFLCAFNRSVFRVVSEILFYLGFIWAMLDPYRRSWHDRTGKTLVINA</sequence>
<reference evidence="8 9" key="1">
    <citation type="journal article" date="2017" name="Front. Microbiol.">
        <title>Comparative Genomic Analysis of the Class Epsilonproteobacteria and Proposed Reclassification to Epsilonbacteraeota (phyl. nov.).</title>
        <authorList>
            <person name="Waite D.W."/>
            <person name="Vanwonterghem I."/>
            <person name="Rinke C."/>
            <person name="Parks D.H."/>
            <person name="Zhang Y."/>
            <person name="Takai K."/>
            <person name="Sievert S.M."/>
            <person name="Simon J."/>
            <person name="Campbell B.J."/>
            <person name="Hanson T.E."/>
            <person name="Woyke T."/>
            <person name="Klotz M.G."/>
            <person name="Hugenholtz P."/>
        </authorList>
    </citation>
    <scope>NUCLEOTIDE SEQUENCE [LARGE SCALE GENOMIC DNA]</scope>
    <source>
        <strain evidence="8">UBA12443</strain>
    </source>
</reference>
<evidence type="ECO:0000256" key="6">
    <source>
        <dbReference type="SAM" id="Phobius"/>
    </source>
</evidence>
<dbReference type="PANTHER" id="PTHR36115">
    <property type="entry name" value="PROLINE-RICH ANTIGEN HOMOLOG-RELATED"/>
    <property type="match status" value="1"/>
</dbReference>
<protein>
    <recommendedName>
        <fullName evidence="7">RDD domain-containing protein</fullName>
    </recommendedName>
</protein>
<evidence type="ECO:0000256" key="3">
    <source>
        <dbReference type="ARBA" id="ARBA00022692"/>
    </source>
</evidence>
<comment type="caution">
    <text evidence="8">The sequence shown here is derived from an EMBL/GenBank/DDBJ whole genome shotgun (WGS) entry which is preliminary data.</text>
</comment>
<keyword evidence="5 6" id="KW-0472">Membrane</keyword>
<keyword evidence="3 6" id="KW-0812">Transmembrane</keyword>
<evidence type="ECO:0000313" key="9">
    <source>
        <dbReference type="Proteomes" id="UP000228859"/>
    </source>
</evidence>
<dbReference type="InterPro" id="IPR010432">
    <property type="entry name" value="RDD"/>
</dbReference>
<dbReference type="PANTHER" id="PTHR36115:SF4">
    <property type="entry name" value="MEMBRANE PROTEIN"/>
    <property type="match status" value="1"/>
</dbReference>
<name>A0A2D3WH36_9BACT</name>
<evidence type="ECO:0000256" key="2">
    <source>
        <dbReference type="ARBA" id="ARBA00022475"/>
    </source>
</evidence>
<feature type="transmembrane region" description="Helical" evidence="6">
    <location>
        <begin position="111"/>
        <end position="130"/>
    </location>
</feature>
<feature type="transmembrane region" description="Helical" evidence="6">
    <location>
        <begin position="54"/>
        <end position="75"/>
    </location>
</feature>
<gene>
    <name evidence="8" type="ORF">CFH83_06235</name>
</gene>
<evidence type="ECO:0000259" key="7">
    <source>
        <dbReference type="Pfam" id="PF06271"/>
    </source>
</evidence>
<evidence type="ECO:0000256" key="1">
    <source>
        <dbReference type="ARBA" id="ARBA00004651"/>
    </source>
</evidence>
<accession>A0A2D3WH36</accession>
<dbReference type="GO" id="GO:0005886">
    <property type="term" value="C:plasma membrane"/>
    <property type="evidence" value="ECO:0007669"/>
    <property type="project" value="UniProtKB-SubCell"/>
</dbReference>
<evidence type="ECO:0000256" key="4">
    <source>
        <dbReference type="ARBA" id="ARBA00022989"/>
    </source>
</evidence>
<evidence type="ECO:0000256" key="5">
    <source>
        <dbReference type="ARBA" id="ARBA00023136"/>
    </source>
</evidence>